<evidence type="ECO:0000259" key="6">
    <source>
        <dbReference type="PROSITE" id="PS50111"/>
    </source>
</evidence>
<gene>
    <name evidence="8" type="ORF">J2S01_001008</name>
</gene>
<feature type="domain" description="HAMP" evidence="7">
    <location>
        <begin position="213"/>
        <end position="265"/>
    </location>
</feature>
<feature type="coiled-coil region" evidence="4">
    <location>
        <begin position="313"/>
        <end position="340"/>
    </location>
</feature>
<feature type="transmembrane region" description="Helical" evidence="5">
    <location>
        <begin position="7"/>
        <end position="27"/>
    </location>
</feature>
<dbReference type="Pfam" id="PF12729">
    <property type="entry name" value="4HB_MCP_1"/>
    <property type="match status" value="1"/>
</dbReference>
<reference evidence="8 9" key="1">
    <citation type="submission" date="2023-07" db="EMBL/GenBank/DDBJ databases">
        <title>Genomic Encyclopedia of Type Strains, Phase IV (KMG-IV): sequencing the most valuable type-strain genomes for metagenomic binning, comparative biology and taxonomic classification.</title>
        <authorList>
            <person name="Goeker M."/>
        </authorList>
    </citation>
    <scope>NUCLEOTIDE SEQUENCE [LARGE SCALE GENOMIC DNA]</scope>
    <source>
        <strain evidence="8 9">DSM 16980</strain>
    </source>
</reference>
<dbReference type="Pfam" id="PF00015">
    <property type="entry name" value="MCPsignal"/>
    <property type="match status" value="1"/>
</dbReference>
<keyword evidence="4" id="KW-0175">Coiled coil</keyword>
<keyword evidence="5" id="KW-0812">Transmembrane</keyword>
<dbReference type="CDD" id="cd06225">
    <property type="entry name" value="HAMP"/>
    <property type="match status" value="1"/>
</dbReference>
<evidence type="ECO:0000313" key="8">
    <source>
        <dbReference type="EMBL" id="MDQ0203292.1"/>
    </source>
</evidence>
<dbReference type="EMBL" id="JAUSUE010000005">
    <property type="protein sequence ID" value="MDQ0203292.1"/>
    <property type="molecule type" value="Genomic_DNA"/>
</dbReference>
<evidence type="ECO:0000256" key="2">
    <source>
        <dbReference type="ARBA" id="ARBA00029447"/>
    </source>
</evidence>
<dbReference type="PROSITE" id="PS50885">
    <property type="entry name" value="HAMP"/>
    <property type="match status" value="1"/>
</dbReference>
<comment type="caution">
    <text evidence="8">The sequence shown here is derived from an EMBL/GenBank/DDBJ whole genome shotgun (WGS) entry which is preliminary data.</text>
</comment>
<keyword evidence="5" id="KW-1133">Transmembrane helix</keyword>
<dbReference type="PANTHER" id="PTHR32089">
    <property type="entry name" value="METHYL-ACCEPTING CHEMOTAXIS PROTEIN MCPB"/>
    <property type="match status" value="1"/>
</dbReference>
<comment type="similarity">
    <text evidence="2">Belongs to the methyl-accepting chemotaxis (MCP) protein family.</text>
</comment>
<feature type="transmembrane region" description="Helical" evidence="5">
    <location>
        <begin position="189"/>
        <end position="211"/>
    </location>
</feature>
<accession>A0ABT9Y7W1</accession>
<dbReference type="Gene3D" id="6.10.340.10">
    <property type="match status" value="1"/>
</dbReference>
<evidence type="ECO:0000313" key="9">
    <source>
        <dbReference type="Proteomes" id="UP001239167"/>
    </source>
</evidence>
<dbReference type="InterPro" id="IPR004089">
    <property type="entry name" value="MCPsignal_dom"/>
</dbReference>
<dbReference type="PANTHER" id="PTHR32089:SF112">
    <property type="entry name" value="LYSOZYME-LIKE PROTEIN-RELATED"/>
    <property type="match status" value="1"/>
</dbReference>
<proteinExistence type="inferred from homology"/>
<keyword evidence="1 3" id="KW-0807">Transducer</keyword>
<sequence length="570" mass="61825">MGIKVRLGMSFAIIICLTAAVGFYAIYCLQTVNSYLQMMADTNLTRMTAMQETVRLLEVHRADTYKLLWERHNGQISAQAELFVIKDIDETAKDIDEHIRQMKKYARDDQTENVADIENTWKKYSETVKKEIVDKNGDNSADIEKSMSNTGDLGKAYSKLITLSEGFRQLNEGYVNIVVKDGDQQYKKAAAAMVGGIMAVIAVTVLIAVVFGRYLNKFIQKFLTTASQNAAGNLAVHLEFTGKNEFAMIAASYNMMLDKICSLIGSIQNMSEKVVNTAGQIMDISAQSSEVVSQVAVSAASAADSVDRQVKNIRNAASLVNNMSDNIENMAKQAKNSADEAYASASIAEAGGKSIKKTRKQMESISMTNVKLVDGINILGENSGHIAEIVDTISSIARQTNLLALNAAIEASRAGEYGKGFAVVADEVRKLAEQSQEAAKQIEEIIKNICAKTDKTVEIMTVNSKEVNKGAADVNKSGEIFEQLTRISSSMSGQIEIISSSAAELSGASKDVVESVSQIDGDINNVNDQIQSTSASIEEQSASLEEIVSSSKMLADIAQDLTVQVSKFHI</sequence>
<dbReference type="InterPro" id="IPR003660">
    <property type="entry name" value="HAMP_dom"/>
</dbReference>
<dbReference type="SMART" id="SM00283">
    <property type="entry name" value="MA"/>
    <property type="match status" value="1"/>
</dbReference>
<keyword evidence="9" id="KW-1185">Reference proteome</keyword>
<keyword evidence="5" id="KW-0472">Membrane</keyword>
<dbReference type="InterPro" id="IPR024478">
    <property type="entry name" value="HlyB_4HB_MCP"/>
</dbReference>
<dbReference type="SUPFAM" id="SSF58104">
    <property type="entry name" value="Methyl-accepting chemotaxis protein (MCP) signaling domain"/>
    <property type="match status" value="1"/>
</dbReference>
<organism evidence="8 9">
    <name type="scientific">Pectinatus haikarae</name>
    <dbReference type="NCBI Taxonomy" id="349096"/>
    <lineage>
        <taxon>Bacteria</taxon>
        <taxon>Bacillati</taxon>
        <taxon>Bacillota</taxon>
        <taxon>Negativicutes</taxon>
        <taxon>Selenomonadales</taxon>
        <taxon>Selenomonadaceae</taxon>
        <taxon>Pectinatus</taxon>
    </lineage>
</organism>
<name>A0ABT9Y7W1_9FIRM</name>
<dbReference type="Gene3D" id="1.10.287.950">
    <property type="entry name" value="Methyl-accepting chemotaxis protein"/>
    <property type="match status" value="1"/>
</dbReference>
<evidence type="ECO:0000256" key="3">
    <source>
        <dbReference type="PROSITE-ProRule" id="PRU00284"/>
    </source>
</evidence>
<dbReference type="CDD" id="cd11386">
    <property type="entry name" value="MCP_signal"/>
    <property type="match status" value="1"/>
</dbReference>
<feature type="domain" description="Methyl-accepting transducer" evidence="6">
    <location>
        <begin position="284"/>
        <end position="520"/>
    </location>
</feature>
<dbReference type="RefSeq" id="WP_307223310.1">
    <property type="nucleotide sequence ID" value="NZ_CP116940.1"/>
</dbReference>
<evidence type="ECO:0000256" key="4">
    <source>
        <dbReference type="SAM" id="Coils"/>
    </source>
</evidence>
<evidence type="ECO:0000256" key="5">
    <source>
        <dbReference type="SAM" id="Phobius"/>
    </source>
</evidence>
<dbReference type="SMART" id="SM00304">
    <property type="entry name" value="HAMP"/>
    <property type="match status" value="1"/>
</dbReference>
<dbReference type="PROSITE" id="PS50111">
    <property type="entry name" value="CHEMOTAXIS_TRANSDUC_2"/>
    <property type="match status" value="1"/>
</dbReference>
<dbReference type="Proteomes" id="UP001239167">
    <property type="component" value="Unassembled WGS sequence"/>
</dbReference>
<evidence type="ECO:0000259" key="7">
    <source>
        <dbReference type="PROSITE" id="PS50885"/>
    </source>
</evidence>
<evidence type="ECO:0000256" key="1">
    <source>
        <dbReference type="ARBA" id="ARBA00023224"/>
    </source>
</evidence>
<protein>
    <submittedName>
        <fullName evidence="8">Methyl-accepting chemotaxis protein</fullName>
    </submittedName>
</protein>